<reference evidence="2 3" key="1">
    <citation type="submission" date="2019-05" db="EMBL/GenBank/DDBJ databases">
        <title>Emergence of the Ug99 lineage of the wheat stem rust pathogen through somatic hybridization.</title>
        <authorList>
            <person name="Li F."/>
            <person name="Upadhyaya N.M."/>
            <person name="Sperschneider J."/>
            <person name="Matny O."/>
            <person name="Nguyen-Phuc H."/>
            <person name="Mago R."/>
            <person name="Raley C."/>
            <person name="Miller M.E."/>
            <person name="Silverstein K.A.T."/>
            <person name="Henningsen E."/>
            <person name="Hirsch C.D."/>
            <person name="Visser B."/>
            <person name="Pretorius Z.A."/>
            <person name="Steffenson B.J."/>
            <person name="Schwessinger B."/>
            <person name="Dodds P.N."/>
            <person name="Figueroa M."/>
        </authorList>
    </citation>
    <scope>NUCLEOTIDE SEQUENCE [LARGE SCALE GENOMIC DNA]</scope>
    <source>
        <strain evidence="2 3">Ug99</strain>
    </source>
</reference>
<sequence>MAASCSKNSEDSDGPTPDFSTRKMRELGLNAWKTVAVHGQIQDEEAQKKLSHPRSLLSSTDLEAPSTLSTSSLPSKNLLRTEAHKVKYSDTP</sequence>
<gene>
    <name evidence="2" type="ORF">PGTUg99_029135</name>
</gene>
<dbReference type="AlphaFoldDB" id="A0A5B0S734"/>
<dbReference type="EMBL" id="VDEP01000071">
    <property type="protein sequence ID" value="KAA1133638.1"/>
    <property type="molecule type" value="Genomic_DNA"/>
</dbReference>
<accession>A0A5B0S734</accession>
<name>A0A5B0S734_PUCGR</name>
<feature type="compositionally biased region" description="Low complexity" evidence="1">
    <location>
        <begin position="65"/>
        <end position="75"/>
    </location>
</feature>
<evidence type="ECO:0000313" key="3">
    <source>
        <dbReference type="Proteomes" id="UP000325313"/>
    </source>
</evidence>
<organism evidence="2 3">
    <name type="scientific">Puccinia graminis f. sp. tritici</name>
    <dbReference type="NCBI Taxonomy" id="56615"/>
    <lineage>
        <taxon>Eukaryota</taxon>
        <taxon>Fungi</taxon>
        <taxon>Dikarya</taxon>
        <taxon>Basidiomycota</taxon>
        <taxon>Pucciniomycotina</taxon>
        <taxon>Pucciniomycetes</taxon>
        <taxon>Pucciniales</taxon>
        <taxon>Pucciniaceae</taxon>
        <taxon>Puccinia</taxon>
    </lineage>
</organism>
<comment type="caution">
    <text evidence="2">The sequence shown here is derived from an EMBL/GenBank/DDBJ whole genome shotgun (WGS) entry which is preliminary data.</text>
</comment>
<evidence type="ECO:0000313" key="2">
    <source>
        <dbReference type="EMBL" id="KAA1133638.1"/>
    </source>
</evidence>
<protein>
    <submittedName>
        <fullName evidence="2">Uncharacterized protein</fullName>
    </submittedName>
</protein>
<proteinExistence type="predicted"/>
<evidence type="ECO:0000256" key="1">
    <source>
        <dbReference type="SAM" id="MobiDB-lite"/>
    </source>
</evidence>
<feature type="region of interest" description="Disordered" evidence="1">
    <location>
        <begin position="45"/>
        <end position="76"/>
    </location>
</feature>
<feature type="region of interest" description="Disordered" evidence="1">
    <location>
        <begin position="1"/>
        <end position="22"/>
    </location>
</feature>
<dbReference type="Proteomes" id="UP000325313">
    <property type="component" value="Unassembled WGS sequence"/>
</dbReference>